<dbReference type="Gene3D" id="1.20.5.730">
    <property type="entry name" value="Single helix bin"/>
    <property type="match status" value="1"/>
</dbReference>
<dbReference type="PROSITE" id="PS50178">
    <property type="entry name" value="ZF_FYVE"/>
    <property type="match status" value="1"/>
</dbReference>
<evidence type="ECO:0000259" key="7">
    <source>
        <dbReference type="PROSITE" id="PS50178"/>
    </source>
</evidence>
<dbReference type="InterPro" id="IPR015390">
    <property type="entry name" value="Rabaptin_Rab5-bd_dom"/>
</dbReference>
<evidence type="ECO:0000256" key="4">
    <source>
        <dbReference type="PROSITE-ProRule" id="PRU00175"/>
    </source>
</evidence>
<dbReference type="InterPro" id="IPR011011">
    <property type="entry name" value="Znf_FYVE_PHD"/>
</dbReference>
<comment type="caution">
    <text evidence="8">The sequence shown here is derived from an EMBL/GenBank/DDBJ whole genome shotgun (WGS) entry which is preliminary data.</text>
</comment>
<evidence type="ECO:0000256" key="2">
    <source>
        <dbReference type="ARBA" id="ARBA00022771"/>
    </source>
</evidence>
<dbReference type="SMART" id="SM00064">
    <property type="entry name" value="FYVE"/>
    <property type="match status" value="1"/>
</dbReference>
<dbReference type="PANTHER" id="PTHR31179">
    <property type="entry name" value="RAB GTPASE-BINDING EFFECTOR PROTEIN"/>
    <property type="match status" value="1"/>
</dbReference>
<evidence type="ECO:0000259" key="6">
    <source>
        <dbReference type="PROSITE" id="PS50089"/>
    </source>
</evidence>
<evidence type="ECO:0008006" key="10">
    <source>
        <dbReference type="Google" id="ProtNLM"/>
    </source>
</evidence>
<evidence type="ECO:0000313" key="9">
    <source>
        <dbReference type="Proteomes" id="UP000814243"/>
    </source>
</evidence>
<name>A0A922MY09_SPOEX</name>
<reference evidence="8" key="1">
    <citation type="journal article" date="2021" name="G3 (Bethesda)">
        <title>Genome and transcriptome analysis of the beet armyworm Spodoptera exigua reveals targets for pest control. .</title>
        <authorList>
            <person name="Simon S."/>
            <person name="Breeschoten T."/>
            <person name="Jansen H.J."/>
            <person name="Dirks R.P."/>
            <person name="Schranz M.E."/>
            <person name="Ros V.I.D."/>
        </authorList>
    </citation>
    <scope>NUCLEOTIDE SEQUENCE</scope>
    <source>
        <strain evidence="8">TB_SE_WUR_2020</strain>
    </source>
</reference>
<dbReference type="InterPro" id="IPR000306">
    <property type="entry name" value="Znf_FYVE"/>
</dbReference>
<dbReference type="AlphaFoldDB" id="A0A922MY09"/>
<feature type="domain" description="FYVE-type" evidence="7">
    <location>
        <begin position="402"/>
        <end position="460"/>
    </location>
</feature>
<keyword evidence="2 4" id="KW-0863">Zinc-finger</keyword>
<feature type="coiled-coil region" evidence="5">
    <location>
        <begin position="133"/>
        <end position="232"/>
    </location>
</feature>
<dbReference type="InterPro" id="IPR003914">
    <property type="entry name" value="Rabaptin"/>
</dbReference>
<dbReference type="GO" id="GO:0005096">
    <property type="term" value="F:GTPase activator activity"/>
    <property type="evidence" value="ECO:0007669"/>
    <property type="project" value="InterPro"/>
</dbReference>
<keyword evidence="1" id="KW-0479">Metal-binding</keyword>
<dbReference type="Pfam" id="PF09311">
    <property type="entry name" value="Rab5-bind"/>
    <property type="match status" value="1"/>
</dbReference>
<dbReference type="InterPro" id="IPR001841">
    <property type="entry name" value="Znf_RING"/>
</dbReference>
<dbReference type="Proteomes" id="UP000814243">
    <property type="component" value="Unassembled WGS sequence"/>
</dbReference>
<evidence type="ECO:0000256" key="3">
    <source>
        <dbReference type="ARBA" id="ARBA00022833"/>
    </source>
</evidence>
<gene>
    <name evidence="8" type="ORF">HF086_010145</name>
</gene>
<dbReference type="GO" id="GO:0008270">
    <property type="term" value="F:zinc ion binding"/>
    <property type="evidence" value="ECO:0007669"/>
    <property type="project" value="UniProtKB-KW"/>
</dbReference>
<organism evidence="8 9">
    <name type="scientific">Spodoptera exigua</name>
    <name type="common">Beet armyworm</name>
    <name type="synonym">Noctua fulgens</name>
    <dbReference type="NCBI Taxonomy" id="7107"/>
    <lineage>
        <taxon>Eukaryota</taxon>
        <taxon>Metazoa</taxon>
        <taxon>Ecdysozoa</taxon>
        <taxon>Arthropoda</taxon>
        <taxon>Hexapoda</taxon>
        <taxon>Insecta</taxon>
        <taxon>Pterygota</taxon>
        <taxon>Neoptera</taxon>
        <taxon>Endopterygota</taxon>
        <taxon>Lepidoptera</taxon>
        <taxon>Glossata</taxon>
        <taxon>Ditrysia</taxon>
        <taxon>Noctuoidea</taxon>
        <taxon>Noctuidae</taxon>
        <taxon>Amphipyrinae</taxon>
        <taxon>Spodoptera</taxon>
    </lineage>
</organism>
<feature type="coiled-coil region" evidence="5">
    <location>
        <begin position="293"/>
        <end position="372"/>
    </location>
</feature>
<evidence type="ECO:0000256" key="1">
    <source>
        <dbReference type="ARBA" id="ARBA00022723"/>
    </source>
</evidence>
<protein>
    <recommendedName>
        <fullName evidence="10">FYVE-type domain-containing protein</fullName>
    </recommendedName>
</protein>
<dbReference type="EMBL" id="JACEFF010000060">
    <property type="protein sequence ID" value="KAH9644937.1"/>
    <property type="molecule type" value="Genomic_DNA"/>
</dbReference>
<keyword evidence="5" id="KW-0175">Coiled coil</keyword>
<feature type="domain" description="RING-type" evidence="6">
    <location>
        <begin position="408"/>
        <end position="456"/>
    </location>
</feature>
<dbReference type="Pfam" id="PF01363">
    <property type="entry name" value="FYVE"/>
    <property type="match status" value="1"/>
</dbReference>
<dbReference type="PROSITE" id="PS50089">
    <property type="entry name" value="ZF_RING_2"/>
    <property type="match status" value="1"/>
</dbReference>
<dbReference type="GO" id="GO:0006897">
    <property type="term" value="P:endocytosis"/>
    <property type="evidence" value="ECO:0007669"/>
    <property type="project" value="InterPro"/>
</dbReference>
<dbReference type="Gene3D" id="3.30.40.10">
    <property type="entry name" value="Zinc/RING finger domain, C3HC4 (zinc finger)"/>
    <property type="match status" value="1"/>
</dbReference>
<dbReference type="InterPro" id="IPR017455">
    <property type="entry name" value="Znf_FYVE-rel"/>
</dbReference>
<evidence type="ECO:0000313" key="8">
    <source>
        <dbReference type="EMBL" id="KAH9644937.1"/>
    </source>
</evidence>
<dbReference type="InterPro" id="IPR013083">
    <property type="entry name" value="Znf_RING/FYVE/PHD"/>
</dbReference>
<dbReference type="FunFam" id="1.20.5.730:FF:000005">
    <property type="entry name" value="RABaptiN (Rab effector)"/>
    <property type="match status" value="1"/>
</dbReference>
<accession>A0A922MY09</accession>
<keyword evidence="3" id="KW-0862">Zinc</keyword>
<dbReference type="PANTHER" id="PTHR31179:SF7">
    <property type="entry name" value="FYVE-TYPE DOMAIN-CONTAINING PROTEIN"/>
    <property type="match status" value="1"/>
</dbReference>
<dbReference type="SUPFAM" id="SSF57903">
    <property type="entry name" value="FYVE/PHD zinc finger"/>
    <property type="match status" value="1"/>
</dbReference>
<dbReference type="Gene3D" id="1.20.58.60">
    <property type="match status" value="1"/>
</dbReference>
<sequence length="476" mass="53972">MDVKYLLNPRAVWQEVSLAPATFVRSLARKLGADAEEQQPRKEEELLRSIIQPLEMEISALKSKLRETDAQLQDAMAVFFHMNMSIKINGINATVSLSIMFITQLQKAKATAAAAPSGDAKPEAESSRQCDMCVNYEKQLVLEQTKAEQARDRANMKELALKQAERQAAAQQLDALQAAVRAAQAALQRHHQQADEASQRALQLVTELTVDRETLQKKLDSLERDNAMLIGQYTKKAAEMQNEVIDLPDNVEELQMHTLRLREQLIFCQLGREEAAAAERDLRAQLLDHGELFHRQEAELATLRAQLKEALEEVDRLQTEQAQMKELGDKLRQSSELAEQLLEDKRRLQADLQDVRQRVSVLQQELDNSEKVQQDFVRLSQSLQVQLQRIREADTEVRWQHEDDVHDCPACHTHLPNNKKKMHCRHCGRIFCSTCVSHSVPAGPRGAPARVCSVCRTLLQPHAAPYFSTDPPRSPD</sequence>
<evidence type="ECO:0000256" key="5">
    <source>
        <dbReference type="SAM" id="Coils"/>
    </source>
</evidence>
<proteinExistence type="predicted"/>
<dbReference type="CDD" id="cd15739">
    <property type="entry name" value="FYVE_RABE_unchar"/>
    <property type="match status" value="1"/>
</dbReference>